<evidence type="ECO:0000256" key="3">
    <source>
        <dbReference type="ARBA" id="ARBA00023143"/>
    </source>
</evidence>
<dbReference type="PIRSF" id="PIRSF002889">
    <property type="entry name" value="Rod_FlgB"/>
    <property type="match status" value="1"/>
</dbReference>
<dbReference type="AlphaFoldDB" id="A0A485M1T1"/>
<dbReference type="EMBL" id="CAADRM010000114">
    <property type="protein sequence ID" value="VFU16025.1"/>
    <property type="molecule type" value="Genomic_DNA"/>
</dbReference>
<evidence type="ECO:0000313" key="6">
    <source>
        <dbReference type="EMBL" id="VFU16025.1"/>
    </source>
</evidence>
<dbReference type="PANTHER" id="PTHR30435:SF12">
    <property type="entry name" value="FLAGELLAR BASAL BODY ROD PROTEIN FLGB"/>
    <property type="match status" value="1"/>
</dbReference>
<comment type="subcellular location">
    <subcellularLocation>
        <location evidence="1">Bacterial flagellum basal body</location>
    </subcellularLocation>
</comment>
<dbReference type="Pfam" id="PF00460">
    <property type="entry name" value="Flg_bb_rod"/>
    <property type="match status" value="1"/>
</dbReference>
<accession>A0A485M1T1</accession>
<name>A0A485M1T1_9ZZZZ</name>
<feature type="region of interest" description="Disordered" evidence="4">
    <location>
        <begin position="60"/>
        <end position="79"/>
    </location>
</feature>
<keyword evidence="6" id="KW-0282">Flagellum</keyword>
<sequence length="129" mass="14234">MAGIFGKALADLASVMNYRLFRQGVISGNIANIDTPGYKAKDAAFDEVLDTRLKLAVTRPGHIQSPGEPSGVSYRITEDPFSRIGNDSNTVDLDREMMKLTQNQILYEASSQMVQSKIEGLKNVIRSIR</sequence>
<organism evidence="6">
    <name type="scientific">anaerobic digester metagenome</name>
    <dbReference type="NCBI Taxonomy" id="1263854"/>
    <lineage>
        <taxon>unclassified sequences</taxon>
        <taxon>metagenomes</taxon>
        <taxon>ecological metagenomes</taxon>
    </lineage>
</organism>
<keyword evidence="6" id="KW-0966">Cell projection</keyword>
<dbReference type="InterPro" id="IPR006300">
    <property type="entry name" value="FlgB"/>
</dbReference>
<dbReference type="PANTHER" id="PTHR30435">
    <property type="entry name" value="FLAGELLAR PROTEIN"/>
    <property type="match status" value="1"/>
</dbReference>
<gene>
    <name evidence="6" type="primary">flgB</name>
    <name evidence="6" type="ORF">SCFA_50012</name>
</gene>
<protein>
    <submittedName>
        <fullName evidence="6">Flagellar basal body rod protein FlgB</fullName>
    </submittedName>
</protein>
<proteinExistence type="inferred from homology"/>
<evidence type="ECO:0000256" key="1">
    <source>
        <dbReference type="ARBA" id="ARBA00004117"/>
    </source>
</evidence>
<evidence type="ECO:0000256" key="2">
    <source>
        <dbReference type="ARBA" id="ARBA00009677"/>
    </source>
</evidence>
<keyword evidence="6" id="KW-0969">Cilium</keyword>
<dbReference type="GO" id="GO:0030694">
    <property type="term" value="C:bacterial-type flagellum basal body, rod"/>
    <property type="evidence" value="ECO:0007669"/>
    <property type="project" value="InterPro"/>
</dbReference>
<dbReference type="GO" id="GO:0071978">
    <property type="term" value="P:bacterial-type flagellum-dependent swarming motility"/>
    <property type="evidence" value="ECO:0007669"/>
    <property type="project" value="TreeGrafter"/>
</dbReference>
<keyword evidence="3" id="KW-0975">Bacterial flagellum</keyword>
<dbReference type="InterPro" id="IPR001444">
    <property type="entry name" value="Flag_bb_rod_N"/>
</dbReference>
<comment type="similarity">
    <text evidence="2">Belongs to the flagella basal body rod proteins family.</text>
</comment>
<dbReference type="NCBIfam" id="TIGR01396">
    <property type="entry name" value="FlgB"/>
    <property type="match status" value="1"/>
</dbReference>
<reference evidence="6" key="1">
    <citation type="submission" date="2019-03" db="EMBL/GenBank/DDBJ databases">
        <authorList>
            <person name="Hao L."/>
        </authorList>
    </citation>
    <scope>NUCLEOTIDE SEQUENCE</scope>
</reference>
<feature type="domain" description="Flagellar basal body rod protein N-terminal" evidence="5">
    <location>
        <begin position="20"/>
        <end position="39"/>
    </location>
</feature>
<dbReference type="SUPFAM" id="SSF64518">
    <property type="entry name" value="Phase 1 flagellin"/>
    <property type="match status" value="1"/>
</dbReference>
<evidence type="ECO:0000256" key="4">
    <source>
        <dbReference type="SAM" id="MobiDB-lite"/>
    </source>
</evidence>
<evidence type="ECO:0000259" key="5">
    <source>
        <dbReference type="Pfam" id="PF00460"/>
    </source>
</evidence>